<dbReference type="EMBL" id="KQ435007">
    <property type="protein sequence ID" value="KZC13592.1"/>
    <property type="molecule type" value="Genomic_DNA"/>
</dbReference>
<evidence type="ECO:0000256" key="2">
    <source>
        <dbReference type="SAM" id="MobiDB-lite"/>
    </source>
</evidence>
<name>A0A154PP06_DUFNO</name>
<dbReference type="InterPro" id="IPR000618">
    <property type="entry name" value="Insect_cuticle"/>
</dbReference>
<dbReference type="PANTHER" id="PTHR10380:SF2">
    <property type="entry name" value="AGAP003037-PA"/>
    <property type="match status" value="1"/>
</dbReference>
<dbReference type="PANTHER" id="PTHR10380">
    <property type="entry name" value="CUTICLE PROTEIN"/>
    <property type="match status" value="1"/>
</dbReference>
<feature type="compositionally biased region" description="Acidic residues" evidence="2">
    <location>
        <begin position="171"/>
        <end position="190"/>
    </location>
</feature>
<feature type="compositionally biased region" description="Pro residues" evidence="2">
    <location>
        <begin position="268"/>
        <end position="278"/>
    </location>
</feature>
<dbReference type="AlphaFoldDB" id="A0A154PP06"/>
<dbReference type="OrthoDB" id="7222477at2759"/>
<dbReference type="PROSITE" id="PS51155">
    <property type="entry name" value="CHIT_BIND_RR_2"/>
    <property type="match status" value="1"/>
</dbReference>
<evidence type="ECO:0000256" key="1">
    <source>
        <dbReference type="PROSITE-ProRule" id="PRU00497"/>
    </source>
</evidence>
<reference evidence="3 4" key="1">
    <citation type="submission" date="2015-07" db="EMBL/GenBank/DDBJ databases">
        <title>The genome of Dufourea novaeangliae.</title>
        <authorList>
            <person name="Pan H."/>
            <person name="Kapheim K."/>
        </authorList>
    </citation>
    <scope>NUCLEOTIDE SEQUENCE [LARGE SCALE GENOMIC DNA]</scope>
    <source>
        <strain evidence="3">0120121106</strain>
        <tissue evidence="3">Whole body</tissue>
    </source>
</reference>
<proteinExistence type="predicted"/>
<dbReference type="Proteomes" id="UP000076502">
    <property type="component" value="Unassembled WGS sequence"/>
</dbReference>
<feature type="compositionally biased region" description="Basic and acidic residues" evidence="2">
    <location>
        <begin position="159"/>
        <end position="170"/>
    </location>
</feature>
<feature type="compositionally biased region" description="Basic residues" evidence="2">
    <location>
        <begin position="391"/>
        <end position="403"/>
    </location>
</feature>
<accession>A0A154PP06</accession>
<evidence type="ECO:0000313" key="4">
    <source>
        <dbReference type="Proteomes" id="UP000076502"/>
    </source>
</evidence>
<feature type="compositionally biased region" description="Pro residues" evidence="2">
    <location>
        <begin position="243"/>
        <end position="256"/>
    </location>
</feature>
<feature type="region of interest" description="Disordered" evidence="2">
    <location>
        <begin position="381"/>
        <end position="403"/>
    </location>
</feature>
<dbReference type="InterPro" id="IPR050468">
    <property type="entry name" value="Cuticle_Struct_Prot"/>
</dbReference>
<gene>
    <name evidence="3" type="ORF">WN55_05144</name>
</gene>
<organism evidence="3 4">
    <name type="scientific">Dufourea novaeangliae</name>
    <name type="common">Sweat bee</name>
    <dbReference type="NCBI Taxonomy" id="178035"/>
    <lineage>
        <taxon>Eukaryota</taxon>
        <taxon>Metazoa</taxon>
        <taxon>Ecdysozoa</taxon>
        <taxon>Arthropoda</taxon>
        <taxon>Hexapoda</taxon>
        <taxon>Insecta</taxon>
        <taxon>Pterygota</taxon>
        <taxon>Neoptera</taxon>
        <taxon>Endopterygota</taxon>
        <taxon>Hymenoptera</taxon>
        <taxon>Apocrita</taxon>
        <taxon>Aculeata</taxon>
        <taxon>Apoidea</taxon>
        <taxon>Anthophila</taxon>
        <taxon>Halictidae</taxon>
        <taxon>Rophitinae</taxon>
        <taxon>Dufourea</taxon>
    </lineage>
</organism>
<evidence type="ECO:0000313" key="3">
    <source>
        <dbReference type="EMBL" id="KZC13592.1"/>
    </source>
</evidence>
<keyword evidence="1" id="KW-0193">Cuticle</keyword>
<dbReference type="GO" id="GO:0062129">
    <property type="term" value="C:chitin-based extracellular matrix"/>
    <property type="evidence" value="ECO:0007669"/>
    <property type="project" value="TreeGrafter"/>
</dbReference>
<sequence length="403" mass="44613">MESWPACCSYHRNLNGDIGIRTRRRGVVRGSVRHKRASTTPSVTTIATRLLVSITALVSAQFQQDVDGGPPPKGLPIPIRSARFQRLPSARPAVPTQAVLANQRIRRPITFRPKGADDGPVTGPGSFTPSKSFRPSFPSGPAPTLPTQIKPVNEEPDEDVRNRESNRDHDQDDDVELSEEQSDSQEDSEENIPRAIANLGAVGSISRSSNTGSPAPQPIPVQYRPLQQIPIPTARGGSLIPTTPSPPVQYRPAPKPNKPRKPIEEPPFKQPAKPPAKPVKPSQVYDGRGKKPVAQIIRRYRNDNSDGSITWGFENDDGSYKEELIGVDCITRGKYGYIDPDGIRREYTYETGIRCDEEQRDEEENGFVDYQENKLVLPDGKTIDLSSMGKKQARRPRFSNKNS</sequence>
<feature type="region of interest" description="Disordered" evidence="2">
    <location>
        <begin position="88"/>
        <end position="190"/>
    </location>
</feature>
<protein>
    <submittedName>
        <fullName evidence="3">Uncharacterized protein</fullName>
    </submittedName>
</protein>
<dbReference type="PRINTS" id="PR01217">
    <property type="entry name" value="PRICHEXTENSN"/>
</dbReference>
<feature type="region of interest" description="Disordered" evidence="2">
    <location>
        <begin position="231"/>
        <end position="293"/>
    </location>
</feature>
<keyword evidence="4" id="KW-1185">Reference proteome</keyword>
<dbReference type="GO" id="GO:0008010">
    <property type="term" value="F:structural constituent of chitin-based larval cuticle"/>
    <property type="evidence" value="ECO:0007669"/>
    <property type="project" value="TreeGrafter"/>
</dbReference>